<comment type="caution">
    <text evidence="1">The sequence shown here is derived from an EMBL/GenBank/DDBJ whole genome shotgun (WGS) entry which is preliminary data.</text>
</comment>
<dbReference type="Gramene" id="rna30370">
    <property type="protein sequence ID" value="RHN55225.1"/>
    <property type="gene ID" value="gene30370"/>
</dbReference>
<evidence type="ECO:0000313" key="2">
    <source>
        <dbReference type="Proteomes" id="UP000265566"/>
    </source>
</evidence>
<dbReference type="Proteomes" id="UP000265566">
    <property type="component" value="Chromosome 5"/>
</dbReference>
<proteinExistence type="predicted"/>
<organism evidence="1 2">
    <name type="scientific">Medicago truncatula</name>
    <name type="common">Barrel medic</name>
    <name type="synonym">Medicago tribuloides</name>
    <dbReference type="NCBI Taxonomy" id="3880"/>
    <lineage>
        <taxon>Eukaryota</taxon>
        <taxon>Viridiplantae</taxon>
        <taxon>Streptophyta</taxon>
        <taxon>Embryophyta</taxon>
        <taxon>Tracheophyta</taxon>
        <taxon>Spermatophyta</taxon>
        <taxon>Magnoliopsida</taxon>
        <taxon>eudicotyledons</taxon>
        <taxon>Gunneridae</taxon>
        <taxon>Pentapetalae</taxon>
        <taxon>rosids</taxon>
        <taxon>fabids</taxon>
        <taxon>Fabales</taxon>
        <taxon>Fabaceae</taxon>
        <taxon>Papilionoideae</taxon>
        <taxon>50 kb inversion clade</taxon>
        <taxon>NPAAA clade</taxon>
        <taxon>Hologalegina</taxon>
        <taxon>IRL clade</taxon>
        <taxon>Trifolieae</taxon>
        <taxon>Medicago</taxon>
    </lineage>
</organism>
<sequence length="66" mass="7551">MTTVVEHVSLGWFPTSCSQISSHLIFYHSTNPRFIFTFRIQVIVLSVQLLRELALPSLCRLGRSDT</sequence>
<gene>
    <name evidence="1" type="ORF">MtrunA17_Chr5g0415401</name>
</gene>
<evidence type="ECO:0000313" key="1">
    <source>
        <dbReference type="EMBL" id="RHN55225.1"/>
    </source>
</evidence>
<accession>A0A396HV10</accession>
<dbReference type="AlphaFoldDB" id="A0A396HV10"/>
<reference evidence="2" key="1">
    <citation type="journal article" date="2018" name="Nat. Plants">
        <title>Whole-genome landscape of Medicago truncatula symbiotic genes.</title>
        <authorList>
            <person name="Pecrix Y."/>
            <person name="Staton S.E."/>
            <person name="Sallet E."/>
            <person name="Lelandais-Briere C."/>
            <person name="Moreau S."/>
            <person name="Carrere S."/>
            <person name="Blein T."/>
            <person name="Jardinaud M.F."/>
            <person name="Latrasse D."/>
            <person name="Zouine M."/>
            <person name="Zahm M."/>
            <person name="Kreplak J."/>
            <person name="Mayjonade B."/>
            <person name="Satge C."/>
            <person name="Perez M."/>
            <person name="Cauet S."/>
            <person name="Marande W."/>
            <person name="Chantry-Darmon C."/>
            <person name="Lopez-Roques C."/>
            <person name="Bouchez O."/>
            <person name="Berard A."/>
            <person name="Debelle F."/>
            <person name="Munos S."/>
            <person name="Bendahmane A."/>
            <person name="Berges H."/>
            <person name="Niebel A."/>
            <person name="Buitink J."/>
            <person name="Frugier F."/>
            <person name="Benhamed M."/>
            <person name="Crespi M."/>
            <person name="Gouzy J."/>
            <person name="Gamas P."/>
        </authorList>
    </citation>
    <scope>NUCLEOTIDE SEQUENCE [LARGE SCALE GENOMIC DNA]</scope>
    <source>
        <strain evidence="2">cv. Jemalong A17</strain>
    </source>
</reference>
<protein>
    <submittedName>
        <fullName evidence="1">Uncharacterized protein</fullName>
    </submittedName>
</protein>
<dbReference type="EMBL" id="PSQE01000005">
    <property type="protein sequence ID" value="RHN55225.1"/>
    <property type="molecule type" value="Genomic_DNA"/>
</dbReference>
<name>A0A396HV10_MEDTR</name>